<accession>A0A1L8CRK3</accession>
<dbReference type="PANTHER" id="PTHR23416">
    <property type="entry name" value="SIALIC ACID SYNTHASE-RELATED"/>
    <property type="match status" value="1"/>
</dbReference>
<comment type="similarity">
    <text evidence="1">Belongs to the transferase hexapeptide repeat family.</text>
</comment>
<dbReference type="AlphaFoldDB" id="A0A1L8CRK3"/>
<dbReference type="OrthoDB" id="9801697at2"/>
<dbReference type="SUPFAM" id="SSF51161">
    <property type="entry name" value="Trimeric LpxA-like enzymes"/>
    <property type="match status" value="1"/>
</dbReference>
<dbReference type="RefSeq" id="WP_075857997.1">
    <property type="nucleotide sequence ID" value="NZ_BDJK01000003.1"/>
</dbReference>
<dbReference type="EMBL" id="BDJK01000003">
    <property type="protein sequence ID" value="GAV21548.1"/>
    <property type="molecule type" value="Genomic_DNA"/>
</dbReference>
<dbReference type="Proteomes" id="UP000187485">
    <property type="component" value="Unassembled WGS sequence"/>
</dbReference>
<dbReference type="STRING" id="870242.cpu_00580"/>
<dbReference type="InterPro" id="IPR001451">
    <property type="entry name" value="Hexapep"/>
</dbReference>
<dbReference type="Pfam" id="PF00132">
    <property type="entry name" value="Hexapep"/>
    <property type="match status" value="1"/>
</dbReference>
<dbReference type="PROSITE" id="PS00101">
    <property type="entry name" value="HEXAPEP_TRANSFERASES"/>
    <property type="match status" value="1"/>
</dbReference>
<evidence type="ECO:0000313" key="5">
    <source>
        <dbReference type="Proteomes" id="UP000187485"/>
    </source>
</evidence>
<reference evidence="5" key="1">
    <citation type="submission" date="2016-12" db="EMBL/GenBank/DDBJ databases">
        <title>Draft Genome Sequences od Carboxydothermus pertinax and islandicus, Hydrogenogenic Carboxydotrophic Bacteria.</title>
        <authorList>
            <person name="Fukuyama Y."/>
            <person name="Ohmae K."/>
            <person name="Yoneda Y."/>
            <person name="Yoshida T."/>
            <person name="Sako Y."/>
        </authorList>
    </citation>
    <scope>NUCLEOTIDE SEQUENCE [LARGE SCALE GENOMIC DNA]</scope>
    <source>
        <strain evidence="5">Ug1</strain>
    </source>
</reference>
<dbReference type="CDD" id="cd04647">
    <property type="entry name" value="LbH_MAT_like"/>
    <property type="match status" value="1"/>
</dbReference>
<keyword evidence="3" id="KW-0677">Repeat</keyword>
<proteinExistence type="inferred from homology"/>
<dbReference type="GO" id="GO:0008374">
    <property type="term" value="F:O-acyltransferase activity"/>
    <property type="evidence" value="ECO:0007669"/>
    <property type="project" value="TreeGrafter"/>
</dbReference>
<dbReference type="InterPro" id="IPR051159">
    <property type="entry name" value="Hexapeptide_acetyltransf"/>
</dbReference>
<dbReference type="PANTHER" id="PTHR23416:SF23">
    <property type="entry name" value="ACETYLTRANSFERASE C18B11.09C-RELATED"/>
    <property type="match status" value="1"/>
</dbReference>
<sequence>MRKLLEHPKPGPENSMYYWRRYVGFFKVARNFIVISLGRYIPFLGLKRWLYRYGLGMRIGENVSLGLMMMPDVLFPELIEIGDNSVIGYNATILTHEFRVDTFKTGAVKIGRNVLIGANVTILAGIEIGDGAMIGAGAVVTKDIPPKVLAAGAPARVVKKLE</sequence>
<name>A0A1L8CRK3_9THEO</name>
<dbReference type="InterPro" id="IPR018357">
    <property type="entry name" value="Hexapep_transf_CS"/>
</dbReference>
<gene>
    <name evidence="4" type="ORF">cpu_00580</name>
</gene>
<evidence type="ECO:0000256" key="1">
    <source>
        <dbReference type="ARBA" id="ARBA00007274"/>
    </source>
</evidence>
<evidence type="ECO:0000313" key="4">
    <source>
        <dbReference type="EMBL" id="GAV21548.1"/>
    </source>
</evidence>
<protein>
    <submittedName>
        <fullName evidence="4">Acetyltransferase</fullName>
    </submittedName>
</protein>
<evidence type="ECO:0000256" key="3">
    <source>
        <dbReference type="ARBA" id="ARBA00022737"/>
    </source>
</evidence>
<keyword evidence="2 4" id="KW-0808">Transferase</keyword>
<dbReference type="InterPro" id="IPR011004">
    <property type="entry name" value="Trimer_LpxA-like_sf"/>
</dbReference>
<dbReference type="Gene3D" id="2.160.10.10">
    <property type="entry name" value="Hexapeptide repeat proteins"/>
    <property type="match status" value="1"/>
</dbReference>
<keyword evidence="5" id="KW-1185">Reference proteome</keyword>
<comment type="caution">
    <text evidence="4">The sequence shown here is derived from an EMBL/GenBank/DDBJ whole genome shotgun (WGS) entry which is preliminary data.</text>
</comment>
<evidence type="ECO:0000256" key="2">
    <source>
        <dbReference type="ARBA" id="ARBA00022679"/>
    </source>
</evidence>
<organism evidence="4 5">
    <name type="scientific">Carboxydothermus pertinax</name>
    <dbReference type="NCBI Taxonomy" id="870242"/>
    <lineage>
        <taxon>Bacteria</taxon>
        <taxon>Bacillati</taxon>
        <taxon>Bacillota</taxon>
        <taxon>Clostridia</taxon>
        <taxon>Thermoanaerobacterales</taxon>
        <taxon>Thermoanaerobacteraceae</taxon>
        <taxon>Carboxydothermus</taxon>
    </lineage>
</organism>